<dbReference type="EMBL" id="CAHS01000021">
    <property type="protein sequence ID" value="CCG88647.1"/>
    <property type="molecule type" value="Genomic_DNA"/>
</dbReference>
<comment type="caution">
    <text evidence="7">The sequence shown here is derived from an EMBL/GenBank/DDBJ whole genome shotgun (WGS) entry which is preliminary data.</text>
</comment>
<evidence type="ECO:0000256" key="3">
    <source>
        <dbReference type="ARBA" id="ARBA00022729"/>
    </source>
</evidence>
<evidence type="ECO:0000256" key="1">
    <source>
        <dbReference type="ARBA" id="ARBA00010296"/>
    </source>
</evidence>
<sequence>MLITQCLNSKEKEKAMKKGIVALLSVLVFASVLTACNTTRGVGEDVEAGGKAIQRSTQ</sequence>
<evidence type="ECO:0000256" key="5">
    <source>
        <dbReference type="ARBA" id="ARBA00023139"/>
    </source>
</evidence>
<protein>
    <submittedName>
        <fullName evidence="7">Entericidin B</fullName>
    </submittedName>
</protein>
<evidence type="ECO:0000256" key="6">
    <source>
        <dbReference type="ARBA" id="ARBA00023288"/>
    </source>
</evidence>
<dbReference type="GO" id="GO:0016020">
    <property type="term" value="C:membrane"/>
    <property type="evidence" value="ECO:0007669"/>
    <property type="project" value="InterPro"/>
</dbReference>
<reference evidence="7 8" key="1">
    <citation type="journal article" date="2013" name="Syst. Appl. Microbiol.">
        <title>Phylogenetic position and virulence apparatus of the pear flower necrosis pathogen Erwinia piriflorinigrans CFBP 5888T as assessed by comparative genomics.</title>
        <authorList>
            <person name="Smits T.H."/>
            <person name="Rezzonico F."/>
            <person name="Lopez M.M."/>
            <person name="Blom J."/>
            <person name="Goesmann A."/>
            <person name="Frey J.E."/>
            <person name="Duffy B."/>
        </authorList>
    </citation>
    <scope>NUCLEOTIDE SEQUENCE [LARGE SCALE GENOMIC DNA]</scope>
    <source>
        <strain evidence="8">CFBP5888</strain>
    </source>
</reference>
<keyword evidence="5" id="KW-0564">Palmitate</keyword>
<dbReference type="Pfam" id="PF08085">
    <property type="entry name" value="Entericidin"/>
    <property type="match status" value="1"/>
</dbReference>
<keyword evidence="8" id="KW-1185">Reference proteome</keyword>
<name>V5ZC83_9GAMM</name>
<dbReference type="InterPro" id="IPR012556">
    <property type="entry name" value="Entericidin"/>
</dbReference>
<accession>V5ZC83</accession>
<evidence type="ECO:0000313" key="8">
    <source>
        <dbReference type="Proteomes" id="UP000018217"/>
    </source>
</evidence>
<keyword evidence="2" id="KW-1003">Cell membrane</keyword>
<organism evidence="7 8">
    <name type="scientific">Erwinia piriflorinigrans CFBP 5888</name>
    <dbReference type="NCBI Taxonomy" id="1161919"/>
    <lineage>
        <taxon>Bacteria</taxon>
        <taxon>Pseudomonadati</taxon>
        <taxon>Pseudomonadota</taxon>
        <taxon>Gammaproteobacteria</taxon>
        <taxon>Enterobacterales</taxon>
        <taxon>Erwiniaceae</taxon>
        <taxon>Erwinia</taxon>
    </lineage>
</organism>
<dbReference type="AlphaFoldDB" id="V5ZC83"/>
<keyword evidence="3" id="KW-0732">Signal</keyword>
<evidence type="ECO:0000256" key="2">
    <source>
        <dbReference type="ARBA" id="ARBA00022475"/>
    </source>
</evidence>
<dbReference type="Proteomes" id="UP000018217">
    <property type="component" value="Unassembled WGS sequence"/>
</dbReference>
<proteinExistence type="inferred from homology"/>
<gene>
    <name evidence="7" type="primary">ecnB</name>
    <name evidence="7" type="ORF">EPIR_3284</name>
</gene>
<evidence type="ECO:0000313" key="7">
    <source>
        <dbReference type="EMBL" id="CCG88647.1"/>
    </source>
</evidence>
<keyword evidence="4" id="KW-0472">Membrane</keyword>
<dbReference type="GO" id="GO:0009636">
    <property type="term" value="P:response to toxic substance"/>
    <property type="evidence" value="ECO:0007669"/>
    <property type="project" value="InterPro"/>
</dbReference>
<comment type="similarity">
    <text evidence="1">Belongs to the EcnA/EcnB lipoprotein family.</text>
</comment>
<evidence type="ECO:0000256" key="4">
    <source>
        <dbReference type="ARBA" id="ARBA00023136"/>
    </source>
</evidence>
<keyword evidence="6" id="KW-0449">Lipoprotein</keyword>